<name>A0A941DXM0_9BURK</name>
<evidence type="ECO:0000313" key="3">
    <source>
        <dbReference type="Proteomes" id="UP000678545"/>
    </source>
</evidence>
<proteinExistence type="predicted"/>
<gene>
    <name evidence="2" type="ORF">KDM90_04815</name>
</gene>
<reference evidence="2" key="1">
    <citation type="submission" date="2021-04" db="EMBL/GenBank/DDBJ databases">
        <title>novel species isolated from subtropical streams in China.</title>
        <authorList>
            <person name="Lu H."/>
        </authorList>
    </citation>
    <scope>NUCLEOTIDE SEQUENCE</scope>
    <source>
        <strain evidence="2">FT137W</strain>
    </source>
</reference>
<comment type="caution">
    <text evidence="2">The sequence shown here is derived from an EMBL/GenBank/DDBJ whole genome shotgun (WGS) entry which is preliminary data.</text>
</comment>
<dbReference type="EMBL" id="JAGSPJ010000001">
    <property type="protein sequence ID" value="MBR7799314.1"/>
    <property type="molecule type" value="Genomic_DNA"/>
</dbReference>
<organism evidence="2 3">
    <name type="scientific">Undibacterium fentianense</name>
    <dbReference type="NCBI Taxonomy" id="2828728"/>
    <lineage>
        <taxon>Bacteria</taxon>
        <taxon>Pseudomonadati</taxon>
        <taxon>Pseudomonadota</taxon>
        <taxon>Betaproteobacteria</taxon>
        <taxon>Burkholderiales</taxon>
        <taxon>Oxalobacteraceae</taxon>
        <taxon>Undibacterium</taxon>
    </lineage>
</organism>
<dbReference type="Pfam" id="PF10048">
    <property type="entry name" value="DUF2282"/>
    <property type="match status" value="1"/>
</dbReference>
<sequence length="240" mass="26093">MAPEPQREVTNIKSTERCYGVVKAGQNDCATVNGVHSCAGQAKKNFDSFDWRKVPAGTCLSIGGNLAPGEKATKLKIAEDEQITQKSQNSDTSISGLQELVEAVIDLKQLSTTRRSTPESNGASSRSQPLPSTSSSSNGSYATSTKQYVENAAPRCITTRSPKSGEIVFTNNCTETVWVHWQAQVNIDKDPYISPGAATKLAGGESYLTYSSGLQYMACLDYINEKKVHAEKWVCYYEGR</sequence>
<protein>
    <submittedName>
        <fullName evidence="2">DUF2282 domain-containing protein</fullName>
    </submittedName>
</protein>
<feature type="compositionally biased region" description="Low complexity" evidence="1">
    <location>
        <begin position="124"/>
        <end position="144"/>
    </location>
</feature>
<dbReference type="InterPro" id="IPR018740">
    <property type="entry name" value="DUF2282_membr"/>
</dbReference>
<dbReference type="Proteomes" id="UP000678545">
    <property type="component" value="Unassembled WGS sequence"/>
</dbReference>
<accession>A0A941DXM0</accession>
<feature type="compositionally biased region" description="Polar residues" evidence="1">
    <location>
        <begin position="111"/>
        <end position="123"/>
    </location>
</feature>
<evidence type="ECO:0000256" key="1">
    <source>
        <dbReference type="SAM" id="MobiDB-lite"/>
    </source>
</evidence>
<dbReference type="AlphaFoldDB" id="A0A941DXM0"/>
<feature type="region of interest" description="Disordered" evidence="1">
    <location>
        <begin position="111"/>
        <end position="144"/>
    </location>
</feature>
<keyword evidence="3" id="KW-1185">Reference proteome</keyword>
<evidence type="ECO:0000313" key="2">
    <source>
        <dbReference type="EMBL" id="MBR7799314.1"/>
    </source>
</evidence>